<accession>A0ABQ1QZI6</accession>
<keyword evidence="1" id="KW-0472">Membrane</keyword>
<proteinExistence type="predicted"/>
<feature type="transmembrane region" description="Helical" evidence="1">
    <location>
        <begin position="12"/>
        <end position="30"/>
    </location>
</feature>
<dbReference type="EMBL" id="BMFH01000001">
    <property type="protein sequence ID" value="GGD50624.1"/>
    <property type="molecule type" value="Genomic_DNA"/>
</dbReference>
<evidence type="ECO:0000256" key="1">
    <source>
        <dbReference type="SAM" id="Phobius"/>
    </source>
</evidence>
<keyword evidence="1" id="KW-1133">Transmembrane helix</keyword>
<gene>
    <name evidence="2" type="ORF">GCM10011361_16610</name>
</gene>
<name>A0ABQ1QZI6_9FLAO</name>
<reference evidence="3" key="1">
    <citation type="journal article" date="2019" name="Int. J. Syst. Evol. Microbiol.">
        <title>The Global Catalogue of Microorganisms (GCM) 10K type strain sequencing project: providing services to taxonomists for standard genome sequencing and annotation.</title>
        <authorList>
            <consortium name="The Broad Institute Genomics Platform"/>
            <consortium name="The Broad Institute Genome Sequencing Center for Infectious Disease"/>
            <person name="Wu L."/>
            <person name="Ma J."/>
        </authorList>
    </citation>
    <scope>NUCLEOTIDE SEQUENCE [LARGE SCALE GENOMIC DNA]</scope>
    <source>
        <strain evidence="3">CGMCC 1.12606</strain>
    </source>
</reference>
<evidence type="ECO:0000313" key="2">
    <source>
        <dbReference type="EMBL" id="GGD50624.1"/>
    </source>
</evidence>
<evidence type="ECO:0000313" key="3">
    <source>
        <dbReference type="Proteomes" id="UP000625780"/>
    </source>
</evidence>
<sequence>MRENTPKPPGLAYRLCCFVLPLISLAAIFYFTNDLIFSFVASLVVAIMLPMTRFIYELNSDK</sequence>
<dbReference type="Proteomes" id="UP000625780">
    <property type="component" value="Unassembled WGS sequence"/>
</dbReference>
<feature type="transmembrane region" description="Helical" evidence="1">
    <location>
        <begin position="36"/>
        <end position="56"/>
    </location>
</feature>
<dbReference type="RefSeq" id="WP_188370212.1">
    <property type="nucleotide sequence ID" value="NZ_BMFH01000001.1"/>
</dbReference>
<comment type="caution">
    <text evidence="2">The sequence shown here is derived from an EMBL/GenBank/DDBJ whole genome shotgun (WGS) entry which is preliminary data.</text>
</comment>
<keyword evidence="3" id="KW-1185">Reference proteome</keyword>
<keyword evidence="1" id="KW-0812">Transmembrane</keyword>
<organism evidence="2 3">
    <name type="scientific">Muriicola marianensis</name>
    <dbReference type="NCBI Taxonomy" id="1324801"/>
    <lineage>
        <taxon>Bacteria</taxon>
        <taxon>Pseudomonadati</taxon>
        <taxon>Bacteroidota</taxon>
        <taxon>Flavobacteriia</taxon>
        <taxon>Flavobacteriales</taxon>
        <taxon>Flavobacteriaceae</taxon>
        <taxon>Muriicola</taxon>
    </lineage>
</organism>
<protein>
    <submittedName>
        <fullName evidence="2">Uncharacterized protein</fullName>
    </submittedName>
</protein>